<comment type="similarity">
    <text evidence="2 6">Belongs to the class-C beta-lactamase family.</text>
</comment>
<dbReference type="PANTHER" id="PTHR46825">
    <property type="entry name" value="D-ALANYL-D-ALANINE-CARBOXYPEPTIDASE/ENDOPEPTIDASE AMPH"/>
    <property type="match status" value="1"/>
</dbReference>
<protein>
    <recommendedName>
        <fullName evidence="3 6">Beta-lactamase</fullName>
        <ecNumber evidence="3 6">3.5.2.6</ecNumber>
    </recommendedName>
</protein>
<dbReference type="Proteomes" id="UP000315751">
    <property type="component" value="Unassembled WGS sequence"/>
</dbReference>
<dbReference type="GO" id="GO:0030288">
    <property type="term" value="C:outer membrane-bounded periplasmic space"/>
    <property type="evidence" value="ECO:0007669"/>
    <property type="project" value="InterPro"/>
</dbReference>
<evidence type="ECO:0000256" key="3">
    <source>
        <dbReference type="ARBA" id="ARBA00012865"/>
    </source>
</evidence>
<dbReference type="PROSITE" id="PS00336">
    <property type="entry name" value="BETA_LACTAMASE_C"/>
    <property type="match status" value="1"/>
</dbReference>
<dbReference type="GO" id="GO:0046677">
    <property type="term" value="P:response to antibiotic"/>
    <property type="evidence" value="ECO:0007669"/>
    <property type="project" value="UniProtKB-UniRule"/>
</dbReference>
<keyword evidence="9" id="KW-1185">Reference proteome</keyword>
<comment type="caution">
    <text evidence="8">The sequence shown here is derived from an EMBL/GenBank/DDBJ whole genome shotgun (WGS) entry which is preliminary data.</text>
</comment>
<dbReference type="PANTHER" id="PTHR46825:SF9">
    <property type="entry name" value="BETA-LACTAMASE-RELATED DOMAIN-CONTAINING PROTEIN"/>
    <property type="match status" value="1"/>
</dbReference>
<dbReference type="AlphaFoldDB" id="A0A560HA56"/>
<dbReference type="SUPFAM" id="SSF56601">
    <property type="entry name" value="beta-lactamase/transpeptidase-like"/>
    <property type="match status" value="1"/>
</dbReference>
<dbReference type="GO" id="GO:0017001">
    <property type="term" value="P:antibiotic catabolic process"/>
    <property type="evidence" value="ECO:0007669"/>
    <property type="project" value="InterPro"/>
</dbReference>
<evidence type="ECO:0000256" key="2">
    <source>
        <dbReference type="ARBA" id="ARBA00007840"/>
    </source>
</evidence>
<accession>A0A560HA56</accession>
<sequence>MPASADTTWPSASAQSWRELIDKARDDGFNGVALVGHGGTIDGIAAIGIADAANGVPVTTRTRFEIGSMSKWVASVVVLKLVDQGMLDLDAPIGRYLPDYRADNGARLTLRRLMCHSSGLPNDVLKARQADPASRGVELPMPEAVRRYASGDLAFTPGTQWDYSQSNWILVQAIVERIGGMTYPALVDRLLVRPLGLKDSGIYSGDSAKTDGMAVGYAALTPSPQPKPNPIPGYMAMTGGFYTSAPDLLTLMNAVLSGDLLTARSRSELTTIQMPDQHYALGGRIRSAQVGGAMRELAWEDGSNGGFRMVARRVLADEHTVVTLNNASWDYQKLGDLADALLETTYVKSR</sequence>
<dbReference type="Gene3D" id="3.40.710.10">
    <property type="entry name" value="DD-peptidase/beta-lactamase superfamily"/>
    <property type="match status" value="1"/>
</dbReference>
<comment type="catalytic activity">
    <reaction evidence="1 6">
        <text>a beta-lactam + H2O = a substituted beta-amino acid</text>
        <dbReference type="Rhea" id="RHEA:20401"/>
        <dbReference type="ChEBI" id="CHEBI:15377"/>
        <dbReference type="ChEBI" id="CHEBI:35627"/>
        <dbReference type="ChEBI" id="CHEBI:140347"/>
        <dbReference type="EC" id="3.5.2.6"/>
    </reaction>
</comment>
<dbReference type="Pfam" id="PF00144">
    <property type="entry name" value="Beta-lactamase"/>
    <property type="match status" value="1"/>
</dbReference>
<gene>
    <name evidence="8" type="ORF">FBZ90_10540</name>
</gene>
<dbReference type="InterPro" id="IPR001586">
    <property type="entry name" value="Beta-lactam_class-C_AS"/>
</dbReference>
<evidence type="ECO:0000256" key="6">
    <source>
        <dbReference type="RuleBase" id="RU361140"/>
    </source>
</evidence>
<evidence type="ECO:0000313" key="8">
    <source>
        <dbReference type="EMBL" id="TWB43227.1"/>
    </source>
</evidence>
<evidence type="ECO:0000313" key="9">
    <source>
        <dbReference type="Proteomes" id="UP000315751"/>
    </source>
</evidence>
<organism evidence="8 9">
    <name type="scientific">Nitrospirillum amazonense</name>
    <dbReference type="NCBI Taxonomy" id="28077"/>
    <lineage>
        <taxon>Bacteria</taxon>
        <taxon>Pseudomonadati</taxon>
        <taxon>Pseudomonadota</taxon>
        <taxon>Alphaproteobacteria</taxon>
        <taxon>Rhodospirillales</taxon>
        <taxon>Azospirillaceae</taxon>
        <taxon>Nitrospirillum</taxon>
    </lineage>
</organism>
<dbReference type="RefSeq" id="WP_145731397.1">
    <property type="nucleotide sequence ID" value="NZ_VITR01000005.1"/>
</dbReference>
<keyword evidence="5 6" id="KW-0046">Antibiotic resistance</keyword>
<dbReference type="OrthoDB" id="5705574at2"/>
<reference evidence="8 9" key="1">
    <citation type="submission" date="2019-06" db="EMBL/GenBank/DDBJ databases">
        <title>Genomic Encyclopedia of Type Strains, Phase IV (KMG-V): Genome sequencing to study the core and pangenomes of soil and plant-associated prokaryotes.</title>
        <authorList>
            <person name="Whitman W."/>
        </authorList>
    </citation>
    <scope>NUCLEOTIDE SEQUENCE [LARGE SCALE GENOMIC DNA]</scope>
    <source>
        <strain evidence="8 9">BR 11622</strain>
    </source>
</reference>
<keyword evidence="4 6" id="KW-0378">Hydrolase</keyword>
<proteinExistence type="inferred from homology"/>
<feature type="domain" description="Beta-lactamase-related" evidence="7">
    <location>
        <begin position="20"/>
        <end position="282"/>
    </location>
</feature>
<dbReference type="EMBL" id="VITR01000005">
    <property type="protein sequence ID" value="TWB43227.1"/>
    <property type="molecule type" value="Genomic_DNA"/>
</dbReference>
<name>A0A560HA56_9PROT</name>
<evidence type="ECO:0000256" key="5">
    <source>
        <dbReference type="ARBA" id="ARBA00023251"/>
    </source>
</evidence>
<evidence type="ECO:0000256" key="1">
    <source>
        <dbReference type="ARBA" id="ARBA00001526"/>
    </source>
</evidence>
<dbReference type="GO" id="GO:0008800">
    <property type="term" value="F:beta-lactamase activity"/>
    <property type="evidence" value="ECO:0007669"/>
    <property type="project" value="UniProtKB-UniRule"/>
</dbReference>
<dbReference type="EC" id="3.5.2.6" evidence="3 6"/>
<dbReference type="InterPro" id="IPR001466">
    <property type="entry name" value="Beta-lactam-related"/>
</dbReference>
<dbReference type="InterPro" id="IPR012338">
    <property type="entry name" value="Beta-lactam/transpept-like"/>
</dbReference>
<evidence type="ECO:0000256" key="4">
    <source>
        <dbReference type="ARBA" id="ARBA00022801"/>
    </source>
</evidence>
<evidence type="ECO:0000259" key="7">
    <source>
        <dbReference type="Pfam" id="PF00144"/>
    </source>
</evidence>
<dbReference type="InterPro" id="IPR050491">
    <property type="entry name" value="AmpC-like"/>
</dbReference>